<proteinExistence type="predicted"/>
<keyword evidence="1" id="KW-1133">Transmembrane helix</keyword>
<keyword evidence="1" id="KW-0472">Membrane</keyword>
<dbReference type="EMBL" id="KR029602">
    <property type="protein sequence ID" value="AKH48242.1"/>
    <property type="molecule type" value="Genomic_DNA"/>
</dbReference>
<feature type="transmembrane region" description="Helical" evidence="1">
    <location>
        <begin position="35"/>
        <end position="57"/>
    </location>
</feature>
<reference evidence="2" key="1">
    <citation type="journal article" date="2015" name="Front. Microbiol.">
        <title>Combining genomic sequencing methods to explore viral diversity and reveal potential virus-host interactions.</title>
        <authorList>
            <person name="Chow C.E."/>
            <person name="Winget D.M."/>
            <person name="White R.A.III."/>
            <person name="Hallam S.J."/>
            <person name="Suttle C.A."/>
        </authorList>
    </citation>
    <scope>NUCLEOTIDE SEQUENCE</scope>
    <source>
        <strain evidence="2">Oxic1_7</strain>
    </source>
</reference>
<evidence type="ECO:0000313" key="2">
    <source>
        <dbReference type="EMBL" id="AKH48242.1"/>
    </source>
</evidence>
<keyword evidence="2" id="KW-0489">Methyltransferase</keyword>
<keyword evidence="1" id="KW-0812">Transmembrane</keyword>
<sequence length="62" mass="7330">MSSSFHAKSESTNASKQVKEFQFFSPQYILCHYGFLHVVLIVFLLVHTHLFFQFLLYSIQMI</sequence>
<reference evidence="2" key="2">
    <citation type="submission" date="2015-03" db="EMBL/GenBank/DDBJ databases">
        <authorList>
            <person name="Chow C.-E.T."/>
            <person name="Winget D.M."/>
            <person name="White R.A.III."/>
            <person name="Hallam S.J."/>
            <person name="Suttle C.A."/>
        </authorList>
    </citation>
    <scope>NUCLEOTIDE SEQUENCE</scope>
    <source>
        <strain evidence="2">Oxic1_7</strain>
    </source>
</reference>
<name>A0A0F7LA18_9VIRU</name>
<protein>
    <submittedName>
        <fullName evidence="2">Adenine-specific DNA methylase</fullName>
    </submittedName>
</protein>
<keyword evidence="2" id="KW-0808">Transferase</keyword>
<dbReference type="GO" id="GO:0008168">
    <property type="term" value="F:methyltransferase activity"/>
    <property type="evidence" value="ECO:0007669"/>
    <property type="project" value="UniProtKB-KW"/>
</dbReference>
<evidence type="ECO:0000256" key="1">
    <source>
        <dbReference type="SAM" id="Phobius"/>
    </source>
</evidence>
<organism evidence="2">
    <name type="scientific">uncultured marine virus</name>
    <dbReference type="NCBI Taxonomy" id="186617"/>
    <lineage>
        <taxon>Viruses</taxon>
        <taxon>environmental samples</taxon>
    </lineage>
</organism>
<dbReference type="GO" id="GO:0032259">
    <property type="term" value="P:methylation"/>
    <property type="evidence" value="ECO:0007669"/>
    <property type="project" value="UniProtKB-KW"/>
</dbReference>
<accession>A0A0F7LA18</accession>